<dbReference type="EMBL" id="BAAANY010000009">
    <property type="protein sequence ID" value="GAA1675413.1"/>
    <property type="molecule type" value="Genomic_DNA"/>
</dbReference>
<dbReference type="PANTHER" id="PTHR43004:SF19">
    <property type="entry name" value="BINDING MONOOXYGENASE, PUTATIVE (JCVI)-RELATED"/>
    <property type="match status" value="1"/>
</dbReference>
<comment type="caution">
    <text evidence="6">The sequence shown here is derived from an EMBL/GenBank/DDBJ whole genome shotgun (WGS) entry which is preliminary data.</text>
</comment>
<dbReference type="PRINTS" id="PR00420">
    <property type="entry name" value="RNGMNOXGNASE"/>
</dbReference>
<accession>A0ABN2GQZ8</accession>
<dbReference type="NCBIfam" id="NF004832">
    <property type="entry name" value="PRK06184.1"/>
    <property type="match status" value="1"/>
</dbReference>
<keyword evidence="4" id="KW-0274">FAD</keyword>
<dbReference type="InterPro" id="IPR050641">
    <property type="entry name" value="RIFMO-like"/>
</dbReference>
<keyword evidence="6" id="KW-0503">Monooxygenase</keyword>
<dbReference type="SUPFAM" id="SSF51905">
    <property type="entry name" value="FAD/NAD(P)-binding domain"/>
    <property type="match status" value="1"/>
</dbReference>
<dbReference type="Pfam" id="PF01494">
    <property type="entry name" value="FAD_binding_3"/>
    <property type="match status" value="1"/>
</dbReference>
<dbReference type="PANTHER" id="PTHR43004">
    <property type="entry name" value="TRK SYSTEM POTASSIUM UPTAKE PROTEIN"/>
    <property type="match status" value="1"/>
</dbReference>
<evidence type="ECO:0000256" key="1">
    <source>
        <dbReference type="ARBA" id="ARBA00001974"/>
    </source>
</evidence>
<dbReference type="Gene3D" id="3.40.30.120">
    <property type="match status" value="1"/>
</dbReference>
<evidence type="ECO:0000256" key="4">
    <source>
        <dbReference type="ARBA" id="ARBA00022827"/>
    </source>
</evidence>
<evidence type="ECO:0000313" key="7">
    <source>
        <dbReference type="Proteomes" id="UP001500618"/>
    </source>
</evidence>
<dbReference type="Gene3D" id="3.50.50.60">
    <property type="entry name" value="FAD/NAD(P)-binding domain"/>
    <property type="match status" value="1"/>
</dbReference>
<dbReference type="InterPro" id="IPR036249">
    <property type="entry name" value="Thioredoxin-like_sf"/>
</dbReference>
<dbReference type="GO" id="GO:0004497">
    <property type="term" value="F:monooxygenase activity"/>
    <property type="evidence" value="ECO:0007669"/>
    <property type="project" value="UniProtKB-KW"/>
</dbReference>
<protein>
    <submittedName>
        <fullName evidence="6">FAD-dependent monooxygenase</fullName>
    </submittedName>
</protein>
<sequence length="505" mass="54249">MNAEVLIAGAGPTGLTAAIELARRGVAVRIVDRADQFSVGSRGDGMQPRTQEVLEDLGVLDQIRQSGIGAPLMRMYAGDEVTWEGRMAEPVDPRPDVPYPNAWFVPQWRTEQILRERLADLGVRVELSTALVGFEQDATTGVTATLERDGGAEVVRVSYLVGADGGRSVVRKTLGISFVGETDEQVRMLLADVRTDGLNHDLGHGWMLDDGRAFFGFTPLASGPDHYVIATQGVAGEEPDLSLDYLQRTLEKASGRTDIRLHDLTWITLWRPNIRMAERFRDGRVFLAGDAAHVHPPTGGQGLNTGIQDGYNLGWKLAAVLGGAPAELLDSYEAERVPVAEQVLGVSTTLLKKHLDGDADANQRGEETQQLGLSYRQGPLAVDDRSNATGLVAGDRAPDAPCLDADGRPVRLFELFVGPHWTLLRFGSAAPDNSAVESYEIGSGIFDAYGHAARAYDVPAGTSVLVRPDGYVGLVTSSAATLEAYLGRVIAMEPELSDPGRTVSA</sequence>
<keyword evidence="7" id="KW-1185">Reference proteome</keyword>
<dbReference type="InterPro" id="IPR002938">
    <property type="entry name" value="FAD-bd"/>
</dbReference>
<dbReference type="Proteomes" id="UP001500618">
    <property type="component" value="Unassembled WGS sequence"/>
</dbReference>
<evidence type="ECO:0000313" key="6">
    <source>
        <dbReference type="EMBL" id="GAA1675413.1"/>
    </source>
</evidence>
<dbReference type="Pfam" id="PF21274">
    <property type="entry name" value="Rng_hyd_C"/>
    <property type="match status" value="1"/>
</dbReference>
<evidence type="ECO:0000256" key="3">
    <source>
        <dbReference type="ARBA" id="ARBA00022630"/>
    </source>
</evidence>
<dbReference type="Gene3D" id="3.30.70.2450">
    <property type="match status" value="1"/>
</dbReference>
<keyword evidence="3" id="KW-0285">Flavoprotein</keyword>
<comment type="cofactor">
    <cofactor evidence="1">
        <name>FAD</name>
        <dbReference type="ChEBI" id="CHEBI:57692"/>
    </cofactor>
</comment>
<comment type="similarity">
    <text evidence="2">Belongs to the PheA/TfdB FAD monooxygenase family.</text>
</comment>
<feature type="domain" description="FAD-binding" evidence="5">
    <location>
        <begin position="3"/>
        <end position="344"/>
    </location>
</feature>
<evidence type="ECO:0000259" key="5">
    <source>
        <dbReference type="Pfam" id="PF01494"/>
    </source>
</evidence>
<gene>
    <name evidence="6" type="ORF">GCM10009765_25900</name>
</gene>
<dbReference type="InterPro" id="IPR036188">
    <property type="entry name" value="FAD/NAD-bd_sf"/>
</dbReference>
<reference evidence="6 7" key="1">
    <citation type="journal article" date="2019" name="Int. J. Syst. Evol. Microbiol.">
        <title>The Global Catalogue of Microorganisms (GCM) 10K type strain sequencing project: providing services to taxonomists for standard genome sequencing and annotation.</title>
        <authorList>
            <consortium name="The Broad Institute Genomics Platform"/>
            <consortium name="The Broad Institute Genome Sequencing Center for Infectious Disease"/>
            <person name="Wu L."/>
            <person name="Ma J."/>
        </authorList>
    </citation>
    <scope>NUCLEOTIDE SEQUENCE [LARGE SCALE GENOMIC DNA]</scope>
    <source>
        <strain evidence="6 7">JCM 14718</strain>
    </source>
</reference>
<keyword evidence="6" id="KW-0560">Oxidoreductase</keyword>
<evidence type="ECO:0000256" key="2">
    <source>
        <dbReference type="ARBA" id="ARBA00007801"/>
    </source>
</evidence>
<proteinExistence type="inferred from homology"/>
<dbReference type="SUPFAM" id="SSF52833">
    <property type="entry name" value="Thioredoxin-like"/>
    <property type="match status" value="1"/>
</dbReference>
<organism evidence="6 7">
    <name type="scientific">Fodinicola feengrottensis</name>
    <dbReference type="NCBI Taxonomy" id="435914"/>
    <lineage>
        <taxon>Bacteria</taxon>
        <taxon>Bacillati</taxon>
        <taxon>Actinomycetota</taxon>
        <taxon>Actinomycetes</taxon>
        <taxon>Mycobacteriales</taxon>
        <taxon>Fodinicola</taxon>
    </lineage>
</organism>
<name>A0ABN2GQZ8_9ACTN</name>
<dbReference type="RefSeq" id="WP_344310161.1">
    <property type="nucleotide sequence ID" value="NZ_BAAANY010000009.1"/>
</dbReference>